<evidence type="ECO:0000256" key="1">
    <source>
        <dbReference type="SAM" id="Coils"/>
    </source>
</evidence>
<dbReference type="InterPro" id="IPR001357">
    <property type="entry name" value="BRCT_dom"/>
</dbReference>
<keyword evidence="5" id="KW-1185">Reference proteome</keyword>
<dbReference type="SMART" id="SM00292">
    <property type="entry name" value="BRCT"/>
    <property type="match status" value="2"/>
</dbReference>
<name>A0A834XRA5_APHGI</name>
<gene>
    <name evidence="4" type="ORF">HCN44_000052</name>
</gene>
<sequence length="785" mass="89274">MLKPKRLRNKIIGDSGNRRTSLMVNLSYEKSTDANDSDNNKSDSFKNISGKEEELNKKCDRLKEAILQKTRQIFDNKNDFCLKTATILEQPCSSSSDIAKFNHFKTPKNHEAKENNPGNSQEIENNKTKVNKSPIITSCYDKSDTTILLPKLSSSSNDISLGRPVMSSTLIDDDCQPRTRSRTIKKTKLLLDKKDEQVHEKDEATISKRRTMPKIKNVQTCFIALDRIGKLKTNEASKNLVQVSMDLTEMQNNICCDDETKKENNHDVLRDSDKIVNESSNKTELHSSLVVETSIVPSENCSDNSCQIINNNNSVSVQTSLKEPVAESESSNEIINTSPVLKRQSSLRSQLESRSFKRSKIIEEKINNSNKDLKKPSDTIIKETITEKQNEQNELDDTFKLYDTSPSKNKVRIVDDSSSDYCDDEMSDRDANETHENSTMNKIKKRKLFSQFYAEDIATISPALGCQTPKINKASPRIVKRKRMRRNIAGKIIGTQLLGTQVKSQMEKKITNKNDEVKCKKISKKTQSQDDKKIKKKRKIVSKKIEIKKVIINPELSKIFDNSDIESQKSFSEKSNSQDKRGSMNNFMEKKIIQTKGRNYKIEKIIIVATGLSNRDKEFVKNAVKKIPGAKYETSVTRQTTHVVSTGVRTINLLRGIIRGCWLVNLAWVKKSLENKKWLNSKNFELEHFSKAVEENRKERQILGELYVPELFATCGLIYIDPVTNPPRDTLKELIKIAGGCVIDNLKKAKIIIGPNNTKESWILDSITTGELQLIDSYQKKTKVN</sequence>
<dbReference type="SUPFAM" id="SSF52113">
    <property type="entry name" value="BRCT domain"/>
    <property type="match status" value="2"/>
</dbReference>
<reference evidence="4 5" key="1">
    <citation type="submission" date="2020-08" db="EMBL/GenBank/DDBJ databases">
        <title>Aphidius gifuensis genome sequencing and assembly.</title>
        <authorList>
            <person name="Du Z."/>
        </authorList>
    </citation>
    <scope>NUCLEOTIDE SEQUENCE [LARGE SCALE GENOMIC DNA]</scope>
    <source>
        <strain evidence="4">YNYX2018</strain>
        <tissue evidence="4">Adults</tissue>
    </source>
</reference>
<feature type="domain" description="BRCT" evidence="3">
    <location>
        <begin position="629"/>
        <end position="686"/>
    </location>
</feature>
<dbReference type="InterPro" id="IPR022047">
    <property type="entry name" value="Microcephalin-like"/>
</dbReference>
<dbReference type="AlphaFoldDB" id="A0A834XRA5"/>
<dbReference type="InterPro" id="IPR036420">
    <property type="entry name" value="BRCT_dom_sf"/>
</dbReference>
<evidence type="ECO:0000259" key="3">
    <source>
        <dbReference type="PROSITE" id="PS50172"/>
    </source>
</evidence>
<dbReference type="OrthoDB" id="2384350at2759"/>
<dbReference type="EMBL" id="JACMRX010000004">
    <property type="protein sequence ID" value="KAF7990247.1"/>
    <property type="molecule type" value="Genomic_DNA"/>
</dbReference>
<dbReference type="PANTHER" id="PTHR14625:SF3">
    <property type="entry name" value="MICROCEPHALIN"/>
    <property type="match status" value="1"/>
</dbReference>
<dbReference type="GO" id="GO:0000278">
    <property type="term" value="P:mitotic cell cycle"/>
    <property type="evidence" value="ECO:0007669"/>
    <property type="project" value="TreeGrafter"/>
</dbReference>
<evidence type="ECO:0000256" key="2">
    <source>
        <dbReference type="SAM" id="MobiDB-lite"/>
    </source>
</evidence>
<organism evidence="4 5">
    <name type="scientific">Aphidius gifuensis</name>
    <name type="common">Parasitoid wasp</name>
    <dbReference type="NCBI Taxonomy" id="684658"/>
    <lineage>
        <taxon>Eukaryota</taxon>
        <taxon>Metazoa</taxon>
        <taxon>Ecdysozoa</taxon>
        <taxon>Arthropoda</taxon>
        <taxon>Hexapoda</taxon>
        <taxon>Insecta</taxon>
        <taxon>Pterygota</taxon>
        <taxon>Neoptera</taxon>
        <taxon>Endopterygota</taxon>
        <taxon>Hymenoptera</taxon>
        <taxon>Apocrita</taxon>
        <taxon>Ichneumonoidea</taxon>
        <taxon>Braconidae</taxon>
        <taxon>Aphidiinae</taxon>
        <taxon>Aphidius</taxon>
    </lineage>
</organism>
<dbReference type="CDD" id="cd17736">
    <property type="entry name" value="BRCT_microcephalin_rpt2"/>
    <property type="match status" value="1"/>
</dbReference>
<feature type="compositionally biased region" description="Acidic residues" evidence="2">
    <location>
        <begin position="418"/>
        <end position="427"/>
    </location>
</feature>
<dbReference type="CDD" id="cd17751">
    <property type="entry name" value="BRCT_microcephalin_rpt3"/>
    <property type="match status" value="1"/>
</dbReference>
<evidence type="ECO:0000313" key="4">
    <source>
        <dbReference type="EMBL" id="KAF7990247.1"/>
    </source>
</evidence>
<dbReference type="Proteomes" id="UP000639338">
    <property type="component" value="Unassembled WGS sequence"/>
</dbReference>
<dbReference type="PROSITE" id="PS50172">
    <property type="entry name" value="BRCT"/>
    <property type="match status" value="2"/>
</dbReference>
<accession>A0A834XRA5</accession>
<dbReference type="PANTHER" id="PTHR14625">
    <property type="entry name" value="MICROCEPHALIN"/>
    <property type="match status" value="1"/>
</dbReference>
<feature type="domain" description="BRCT" evidence="3">
    <location>
        <begin position="707"/>
        <end position="780"/>
    </location>
</feature>
<keyword evidence="1" id="KW-0175">Coiled coil</keyword>
<proteinExistence type="predicted"/>
<dbReference type="Gene3D" id="3.40.50.10190">
    <property type="entry name" value="BRCT domain"/>
    <property type="match status" value="2"/>
</dbReference>
<feature type="region of interest" description="Disordered" evidence="2">
    <location>
        <begin position="418"/>
        <end position="438"/>
    </location>
</feature>
<dbReference type="Pfam" id="PF00533">
    <property type="entry name" value="BRCT"/>
    <property type="match status" value="1"/>
</dbReference>
<comment type="caution">
    <text evidence="4">The sequence shown here is derived from an EMBL/GenBank/DDBJ whole genome shotgun (WGS) entry which is preliminary data.</text>
</comment>
<protein>
    <recommendedName>
        <fullName evidence="3">BRCT domain-containing protein</fullName>
    </recommendedName>
</protein>
<feature type="coiled-coil region" evidence="1">
    <location>
        <begin position="45"/>
        <end position="72"/>
    </location>
</feature>
<evidence type="ECO:0000313" key="5">
    <source>
        <dbReference type="Proteomes" id="UP000639338"/>
    </source>
</evidence>